<protein>
    <recommendedName>
        <fullName evidence="4">Secreted protein</fullName>
    </recommendedName>
</protein>
<gene>
    <name evidence="2" type="ORF">EURHEDRAFT_416306</name>
</gene>
<dbReference type="GeneID" id="63698043"/>
<dbReference type="HOGENOM" id="CLU_2721801_0_0_1"/>
<feature type="chain" id="PRO_5001498734" description="Secreted protein" evidence="1">
    <location>
        <begin position="23"/>
        <end position="72"/>
    </location>
</feature>
<dbReference type="AlphaFoldDB" id="A0A017S3W7"/>
<sequence>MTWILNIMSLVSVLMLFTNELCMDGSFNSPAVSKSRAARWVFSSQLFYMAYYHMIIHTQESSTPPMKRTVSW</sequence>
<evidence type="ECO:0008006" key="4">
    <source>
        <dbReference type="Google" id="ProtNLM"/>
    </source>
</evidence>
<proteinExistence type="predicted"/>
<keyword evidence="3" id="KW-1185">Reference proteome</keyword>
<name>A0A017S3W7_ASPRC</name>
<dbReference type="RefSeq" id="XP_040635317.1">
    <property type="nucleotide sequence ID" value="XM_040782919.1"/>
</dbReference>
<organism evidence="2 3">
    <name type="scientific">Aspergillus ruber (strain CBS 135680)</name>
    <dbReference type="NCBI Taxonomy" id="1388766"/>
    <lineage>
        <taxon>Eukaryota</taxon>
        <taxon>Fungi</taxon>
        <taxon>Dikarya</taxon>
        <taxon>Ascomycota</taxon>
        <taxon>Pezizomycotina</taxon>
        <taxon>Eurotiomycetes</taxon>
        <taxon>Eurotiomycetidae</taxon>
        <taxon>Eurotiales</taxon>
        <taxon>Aspergillaceae</taxon>
        <taxon>Aspergillus</taxon>
        <taxon>Aspergillus subgen. Aspergillus</taxon>
    </lineage>
</organism>
<evidence type="ECO:0000313" key="3">
    <source>
        <dbReference type="Proteomes" id="UP000019804"/>
    </source>
</evidence>
<feature type="signal peptide" evidence="1">
    <location>
        <begin position="1"/>
        <end position="22"/>
    </location>
</feature>
<reference evidence="3" key="1">
    <citation type="journal article" date="2014" name="Nat. Commun.">
        <title>Genomic adaptations of the halophilic Dead Sea filamentous fungus Eurotium rubrum.</title>
        <authorList>
            <person name="Kis-Papo T."/>
            <person name="Weig A.R."/>
            <person name="Riley R."/>
            <person name="Persoh D."/>
            <person name="Salamov A."/>
            <person name="Sun H."/>
            <person name="Lipzen A."/>
            <person name="Wasser S.P."/>
            <person name="Rambold G."/>
            <person name="Grigoriev I.V."/>
            <person name="Nevo E."/>
        </authorList>
    </citation>
    <scope>NUCLEOTIDE SEQUENCE [LARGE SCALE GENOMIC DNA]</scope>
    <source>
        <strain evidence="3">CBS 135680</strain>
    </source>
</reference>
<accession>A0A017S3W7</accession>
<evidence type="ECO:0000256" key="1">
    <source>
        <dbReference type="SAM" id="SignalP"/>
    </source>
</evidence>
<evidence type="ECO:0000313" key="2">
    <source>
        <dbReference type="EMBL" id="EYE91627.1"/>
    </source>
</evidence>
<dbReference type="EMBL" id="KK088443">
    <property type="protein sequence ID" value="EYE91627.1"/>
    <property type="molecule type" value="Genomic_DNA"/>
</dbReference>
<dbReference type="Proteomes" id="UP000019804">
    <property type="component" value="Unassembled WGS sequence"/>
</dbReference>
<keyword evidence="1" id="KW-0732">Signal</keyword>